<feature type="active site" description="Proton acceptor" evidence="4">
    <location>
        <position position="155"/>
    </location>
</feature>
<comment type="caution">
    <text evidence="6">The sequence shown here is derived from an EMBL/GenBank/DDBJ whole genome shotgun (WGS) entry which is preliminary data.</text>
</comment>
<reference evidence="6 7" key="1">
    <citation type="submission" date="2018-07" db="EMBL/GenBank/DDBJ databases">
        <title>Genomic Encyclopedia of Type Strains, Phase IV (KMG-IV): sequencing the most valuable type-strain genomes for metagenomic binning, comparative biology and taxonomic classification.</title>
        <authorList>
            <person name="Goeker M."/>
        </authorList>
    </citation>
    <scope>NUCLEOTIDE SEQUENCE [LARGE SCALE GENOMIC DNA]</scope>
    <source>
        <strain evidence="6 7">DSM 4134</strain>
    </source>
</reference>
<dbReference type="CDD" id="cd07205">
    <property type="entry name" value="Pat_PNPLA6_PNPLA7_NTE1_like"/>
    <property type="match status" value="1"/>
</dbReference>
<evidence type="ECO:0000256" key="2">
    <source>
        <dbReference type="ARBA" id="ARBA00022963"/>
    </source>
</evidence>
<proteinExistence type="predicted"/>
<keyword evidence="3 4" id="KW-0443">Lipid metabolism</keyword>
<feature type="domain" description="PNPLA" evidence="5">
    <location>
        <begin position="10"/>
        <end position="168"/>
    </location>
</feature>
<dbReference type="EMBL" id="QREG01000011">
    <property type="protein sequence ID" value="RED97967.1"/>
    <property type="molecule type" value="Genomic_DNA"/>
</dbReference>
<dbReference type="InterPro" id="IPR016035">
    <property type="entry name" value="Acyl_Trfase/lysoPLipase"/>
</dbReference>
<feature type="short sequence motif" description="GXSXG" evidence="4">
    <location>
        <begin position="41"/>
        <end position="45"/>
    </location>
</feature>
<dbReference type="RefSeq" id="WP_115868492.1">
    <property type="nucleotide sequence ID" value="NZ_QREG01000011.1"/>
</dbReference>
<dbReference type="PROSITE" id="PS51635">
    <property type="entry name" value="PNPLA"/>
    <property type="match status" value="1"/>
</dbReference>
<feature type="active site" description="Nucleophile" evidence="4">
    <location>
        <position position="43"/>
    </location>
</feature>
<evidence type="ECO:0000313" key="7">
    <source>
        <dbReference type="Proteomes" id="UP000256779"/>
    </source>
</evidence>
<accession>A0A3D9L2Q0</accession>
<gene>
    <name evidence="6" type="ORF">C7460_111108</name>
</gene>
<keyword evidence="1 4" id="KW-0378">Hydrolase</keyword>
<feature type="short sequence motif" description="GXGXXG" evidence="4">
    <location>
        <begin position="14"/>
        <end position="19"/>
    </location>
</feature>
<dbReference type="PANTHER" id="PTHR14226:SF78">
    <property type="entry name" value="SLR0060 PROTEIN"/>
    <property type="match status" value="1"/>
</dbReference>
<evidence type="ECO:0000259" key="5">
    <source>
        <dbReference type="PROSITE" id="PS51635"/>
    </source>
</evidence>
<dbReference type="Gene3D" id="3.40.1090.10">
    <property type="entry name" value="Cytosolic phospholipase A2 catalytic domain"/>
    <property type="match status" value="1"/>
</dbReference>
<evidence type="ECO:0000256" key="3">
    <source>
        <dbReference type="ARBA" id="ARBA00023098"/>
    </source>
</evidence>
<dbReference type="GO" id="GO:0016787">
    <property type="term" value="F:hydrolase activity"/>
    <property type="evidence" value="ECO:0007669"/>
    <property type="project" value="UniProtKB-UniRule"/>
</dbReference>
<dbReference type="InterPro" id="IPR050301">
    <property type="entry name" value="NTE"/>
</dbReference>
<dbReference type="Pfam" id="PF01734">
    <property type="entry name" value="Patatin"/>
    <property type="match status" value="1"/>
</dbReference>
<protein>
    <submittedName>
        <fullName evidence="6">NTE family protein</fullName>
    </submittedName>
</protein>
<name>A0A3D9L2Q0_MARFU</name>
<dbReference type="Proteomes" id="UP000256779">
    <property type="component" value="Unassembled WGS sequence"/>
</dbReference>
<keyword evidence="2 4" id="KW-0442">Lipid degradation</keyword>
<feature type="short sequence motif" description="DGA/G" evidence="4">
    <location>
        <begin position="155"/>
        <end position="157"/>
    </location>
</feature>
<dbReference type="OrthoDB" id="9770965at2"/>
<evidence type="ECO:0000313" key="6">
    <source>
        <dbReference type="EMBL" id="RED97967.1"/>
    </source>
</evidence>
<keyword evidence="7" id="KW-1185">Reference proteome</keyword>
<dbReference type="SUPFAM" id="SSF52151">
    <property type="entry name" value="FabD/lysophospholipase-like"/>
    <property type="match status" value="1"/>
</dbReference>
<organism evidence="6 7">
    <name type="scientific">Marinoscillum furvescens DSM 4134</name>
    <dbReference type="NCBI Taxonomy" id="1122208"/>
    <lineage>
        <taxon>Bacteria</taxon>
        <taxon>Pseudomonadati</taxon>
        <taxon>Bacteroidota</taxon>
        <taxon>Cytophagia</taxon>
        <taxon>Cytophagales</taxon>
        <taxon>Reichenbachiellaceae</taxon>
        <taxon>Marinoscillum</taxon>
    </lineage>
</organism>
<dbReference type="GO" id="GO:0016042">
    <property type="term" value="P:lipid catabolic process"/>
    <property type="evidence" value="ECO:0007669"/>
    <property type="project" value="UniProtKB-UniRule"/>
</dbReference>
<dbReference type="InterPro" id="IPR002641">
    <property type="entry name" value="PNPLA_dom"/>
</dbReference>
<evidence type="ECO:0000256" key="4">
    <source>
        <dbReference type="PROSITE-ProRule" id="PRU01161"/>
    </source>
</evidence>
<sequence length="254" mass="27277">MAKKKYKTGLVLSGGGARGFAHLGAIQALHEAGIYPDVISGVSAGAIVGAFYAYGMSPEDTLDLLKEKGLFDYSKFNFPLNGLLSLKGLIKEVKDNIPCEDISELSKPAFFAATNLNKGTIEYHNKGNLCNVVAASACIPILFSPIEVDGALYIDGGTFDNLPVTPIMNDCEQIIAINISPIRPVKELNSMLQIAARVFQLSVNATVVKSLDHCDLVIAPDQLADYSILDSSVADEVYKIGYEEAKKELSKLST</sequence>
<dbReference type="PANTHER" id="PTHR14226">
    <property type="entry name" value="NEUROPATHY TARGET ESTERASE/SWISS CHEESE D.MELANOGASTER"/>
    <property type="match status" value="1"/>
</dbReference>
<dbReference type="AlphaFoldDB" id="A0A3D9L2Q0"/>
<evidence type="ECO:0000256" key="1">
    <source>
        <dbReference type="ARBA" id="ARBA00022801"/>
    </source>
</evidence>